<dbReference type="InterPro" id="IPR050383">
    <property type="entry name" value="GlyoxalaseI/FosfomycinResist"/>
</dbReference>
<dbReference type="Gene3D" id="3.10.180.10">
    <property type="entry name" value="2,3-Dihydroxybiphenyl 1,2-Dioxygenase, domain 1"/>
    <property type="match status" value="1"/>
</dbReference>
<dbReference type="Proteomes" id="UP001597299">
    <property type="component" value="Unassembled WGS sequence"/>
</dbReference>
<reference evidence="3" key="1">
    <citation type="journal article" date="2019" name="Int. J. Syst. Evol. Microbiol.">
        <title>The Global Catalogue of Microorganisms (GCM) 10K type strain sequencing project: providing services to taxonomists for standard genome sequencing and annotation.</title>
        <authorList>
            <consortium name="The Broad Institute Genomics Platform"/>
            <consortium name="The Broad Institute Genome Sequencing Center for Infectious Disease"/>
            <person name="Wu L."/>
            <person name="Ma J."/>
        </authorList>
    </citation>
    <scope>NUCLEOTIDE SEQUENCE [LARGE SCALE GENOMIC DNA]</scope>
    <source>
        <strain evidence="3">CCM 7435</strain>
    </source>
</reference>
<gene>
    <name evidence="2" type="ORF">ACFSNC_22290</name>
</gene>
<comment type="caution">
    <text evidence="2">The sequence shown here is derived from an EMBL/GenBank/DDBJ whole genome shotgun (WGS) entry which is preliminary data.</text>
</comment>
<protein>
    <submittedName>
        <fullName evidence="2">VOC family protein</fullName>
    </submittedName>
</protein>
<dbReference type="PROSITE" id="PS51819">
    <property type="entry name" value="VOC"/>
    <property type="match status" value="1"/>
</dbReference>
<proteinExistence type="predicted"/>
<dbReference type="Pfam" id="PF00903">
    <property type="entry name" value="Glyoxalase"/>
    <property type="match status" value="1"/>
</dbReference>
<dbReference type="InterPro" id="IPR037523">
    <property type="entry name" value="VOC_core"/>
</dbReference>
<evidence type="ECO:0000313" key="3">
    <source>
        <dbReference type="Proteomes" id="UP001597299"/>
    </source>
</evidence>
<evidence type="ECO:0000259" key="1">
    <source>
        <dbReference type="PROSITE" id="PS51819"/>
    </source>
</evidence>
<dbReference type="InterPro" id="IPR004360">
    <property type="entry name" value="Glyas_Fos-R_dOase_dom"/>
</dbReference>
<dbReference type="RefSeq" id="WP_213355829.1">
    <property type="nucleotide sequence ID" value="NZ_JAHBGB010000044.1"/>
</dbReference>
<feature type="domain" description="VOC" evidence="1">
    <location>
        <begin position="16"/>
        <end position="141"/>
    </location>
</feature>
<evidence type="ECO:0000313" key="2">
    <source>
        <dbReference type="EMBL" id="MFD2143144.1"/>
    </source>
</evidence>
<dbReference type="PANTHER" id="PTHR21366">
    <property type="entry name" value="GLYOXALASE FAMILY PROTEIN"/>
    <property type="match status" value="1"/>
</dbReference>
<dbReference type="SUPFAM" id="SSF54593">
    <property type="entry name" value="Glyoxalase/Bleomycin resistance protein/Dihydroxybiphenyl dioxygenase"/>
    <property type="match status" value="1"/>
</dbReference>
<accession>A0ABW4Z3M6</accession>
<dbReference type="EMBL" id="JBHUHD010000001">
    <property type="protein sequence ID" value="MFD2143144.1"/>
    <property type="molecule type" value="Genomic_DNA"/>
</dbReference>
<keyword evidence="3" id="KW-1185">Reference proteome</keyword>
<dbReference type="PANTHER" id="PTHR21366:SF22">
    <property type="entry name" value="VOC DOMAIN-CONTAINING PROTEIN"/>
    <property type="match status" value="1"/>
</dbReference>
<organism evidence="2 3">
    <name type="scientific">Ancylobacter oerskovii</name>
    <dbReference type="NCBI Taxonomy" id="459519"/>
    <lineage>
        <taxon>Bacteria</taxon>
        <taxon>Pseudomonadati</taxon>
        <taxon>Pseudomonadota</taxon>
        <taxon>Alphaproteobacteria</taxon>
        <taxon>Hyphomicrobiales</taxon>
        <taxon>Xanthobacteraceae</taxon>
        <taxon>Ancylobacter</taxon>
    </lineage>
</organism>
<sequence>MPAEAATTITPPPLSGVLETGLYVDDIGRARAFYEGVLGLKPMVADDRFCAYEAGPASVLLLFRRGYTREPVEVPGGVIPPHDGHGPLHFALAIPETALAAWIAHLERAGVALEGRVDWKKGGVSLYFRDPDGHLVELATPGLWPNY</sequence>
<dbReference type="InterPro" id="IPR029068">
    <property type="entry name" value="Glyas_Bleomycin-R_OHBP_Dase"/>
</dbReference>
<name>A0ABW4Z3M6_9HYPH</name>